<gene>
    <name evidence="6" type="ordered locus">Sked_05020</name>
</gene>
<sequence length="387" mass="41209">MSAGSVAQGGAEGRPLTVGLVIDDSLDRPDGVQQHVLTLGEWLSAQGHTVHYLTSTTVRTDRPRMHSLAKNLRLRFNGNRLGVPLPAPAAGITTLLDEVDFDVLHVNMPYSPLLAGRVVSRARAGTTVVGTFHILPWTWLTRWGARGLGLVQRRQLRRFSRVIAVSTPAAAFAAEALRVEPVVIGNPVDVTRFTRARDAELARWEPSDADPVRIVFLGRLVERKGAGELLRAVARARSLTQVPVEVVVGGTGPLREELESYVATAGLEGVSFIGFVDEDDKAALLAGADVVALPSTGGESFGISVVEALAASRGVVLAGDNPGYRTVMEGLEDQLVDATDTETFAALLARHVGDAAARTAASARQVEHAGRFDVDVIGAQVVEVYRA</sequence>
<dbReference type="STRING" id="446469.Sked_05020"/>
<dbReference type="CDD" id="cd03801">
    <property type="entry name" value="GT4_PimA-like"/>
    <property type="match status" value="1"/>
</dbReference>
<proteinExistence type="predicted"/>
<dbReference type="GO" id="GO:0016758">
    <property type="term" value="F:hexosyltransferase activity"/>
    <property type="evidence" value="ECO:0007669"/>
    <property type="project" value="TreeGrafter"/>
</dbReference>
<feature type="domain" description="Glycosyltransferase subfamily 4-like N-terminal" evidence="5">
    <location>
        <begin position="30"/>
        <end position="192"/>
    </location>
</feature>
<dbReference type="CAZy" id="GT4">
    <property type="family name" value="Glycosyltransferase Family 4"/>
</dbReference>
<accession>D1BKI6</accession>
<evidence type="ECO:0000259" key="5">
    <source>
        <dbReference type="Pfam" id="PF13439"/>
    </source>
</evidence>
<keyword evidence="7" id="KW-1185">Reference proteome</keyword>
<dbReference type="eggNOG" id="COG0438">
    <property type="taxonomic scope" value="Bacteria"/>
</dbReference>
<dbReference type="Pfam" id="PF00534">
    <property type="entry name" value="Glycos_transf_1"/>
    <property type="match status" value="1"/>
</dbReference>
<evidence type="ECO:0000256" key="3">
    <source>
        <dbReference type="ARBA" id="ARBA00022679"/>
    </source>
</evidence>
<dbReference type="SUPFAM" id="SSF53756">
    <property type="entry name" value="UDP-Glycosyltransferase/glycogen phosphorylase"/>
    <property type="match status" value="1"/>
</dbReference>
<evidence type="ECO:0000256" key="1">
    <source>
        <dbReference type="ARBA" id="ARBA00021292"/>
    </source>
</evidence>
<dbReference type="OrthoDB" id="5240531at2"/>
<dbReference type="InterPro" id="IPR001296">
    <property type="entry name" value="Glyco_trans_1"/>
</dbReference>
<dbReference type="KEGG" id="ske:Sked_05020"/>
<name>D1BKI6_SANKS</name>
<keyword evidence="3" id="KW-0808">Transferase</keyword>
<dbReference type="Gene3D" id="3.40.50.2000">
    <property type="entry name" value="Glycogen Phosphorylase B"/>
    <property type="match status" value="2"/>
</dbReference>
<dbReference type="HOGENOM" id="CLU_009583_2_1_11"/>
<keyword evidence="2" id="KW-0328">Glycosyltransferase</keyword>
<organism evidence="6 7">
    <name type="scientific">Sanguibacter keddieii (strain ATCC 51767 / DSM 10542 / NCFB 3025 / ST-74)</name>
    <dbReference type="NCBI Taxonomy" id="446469"/>
    <lineage>
        <taxon>Bacteria</taxon>
        <taxon>Bacillati</taxon>
        <taxon>Actinomycetota</taxon>
        <taxon>Actinomycetes</taxon>
        <taxon>Micrococcales</taxon>
        <taxon>Sanguibacteraceae</taxon>
        <taxon>Sanguibacter</taxon>
    </lineage>
</organism>
<protein>
    <recommendedName>
        <fullName evidence="1">D-inositol 3-phosphate glycosyltransferase</fullName>
    </recommendedName>
</protein>
<dbReference type="PANTHER" id="PTHR45947">
    <property type="entry name" value="SULFOQUINOVOSYL TRANSFERASE SQD2"/>
    <property type="match status" value="1"/>
</dbReference>
<evidence type="ECO:0000313" key="6">
    <source>
        <dbReference type="EMBL" id="ACZ20463.1"/>
    </source>
</evidence>
<dbReference type="Proteomes" id="UP000000322">
    <property type="component" value="Chromosome"/>
</dbReference>
<dbReference type="PANTHER" id="PTHR45947:SF3">
    <property type="entry name" value="SULFOQUINOVOSYL TRANSFERASE SQD2"/>
    <property type="match status" value="1"/>
</dbReference>
<dbReference type="EMBL" id="CP001819">
    <property type="protein sequence ID" value="ACZ20463.1"/>
    <property type="molecule type" value="Genomic_DNA"/>
</dbReference>
<dbReference type="RefSeq" id="WP_012865532.1">
    <property type="nucleotide sequence ID" value="NC_013521.1"/>
</dbReference>
<dbReference type="GO" id="GO:1901137">
    <property type="term" value="P:carbohydrate derivative biosynthetic process"/>
    <property type="evidence" value="ECO:0007669"/>
    <property type="project" value="UniProtKB-ARBA"/>
</dbReference>
<reference evidence="6 7" key="1">
    <citation type="journal article" date="2009" name="Stand. Genomic Sci.">
        <title>Complete genome sequence of Sanguibacter keddieii type strain (ST-74).</title>
        <authorList>
            <person name="Ivanova N."/>
            <person name="Sikorski J."/>
            <person name="Sims D."/>
            <person name="Brettin T."/>
            <person name="Detter J.C."/>
            <person name="Han C."/>
            <person name="Lapidus A."/>
            <person name="Copeland A."/>
            <person name="Glavina Del Rio T."/>
            <person name="Nolan M."/>
            <person name="Chen F."/>
            <person name="Lucas S."/>
            <person name="Tice H."/>
            <person name="Cheng J.F."/>
            <person name="Bruce D."/>
            <person name="Goodwin L."/>
            <person name="Pitluck S."/>
            <person name="Pati A."/>
            <person name="Mavromatis K."/>
            <person name="Chen A."/>
            <person name="Palaniappan K."/>
            <person name="D'haeseleer P."/>
            <person name="Chain P."/>
            <person name="Bristow J."/>
            <person name="Eisen J.A."/>
            <person name="Markowitz V."/>
            <person name="Hugenholtz P."/>
            <person name="Goker M."/>
            <person name="Pukall R."/>
            <person name="Klenk H.P."/>
            <person name="Kyrpides N.C."/>
        </authorList>
    </citation>
    <scope>NUCLEOTIDE SEQUENCE [LARGE SCALE GENOMIC DNA]</scope>
    <source>
        <strain evidence="7">ATCC 51767 / DSM 10542 / NCFB 3025 / ST-74</strain>
    </source>
</reference>
<dbReference type="InterPro" id="IPR028098">
    <property type="entry name" value="Glyco_trans_4-like_N"/>
</dbReference>
<dbReference type="AlphaFoldDB" id="D1BKI6"/>
<evidence type="ECO:0000259" key="4">
    <source>
        <dbReference type="Pfam" id="PF00534"/>
    </source>
</evidence>
<feature type="domain" description="Glycosyl transferase family 1" evidence="4">
    <location>
        <begin position="207"/>
        <end position="355"/>
    </location>
</feature>
<dbReference type="Pfam" id="PF13439">
    <property type="entry name" value="Glyco_transf_4"/>
    <property type="match status" value="1"/>
</dbReference>
<evidence type="ECO:0000313" key="7">
    <source>
        <dbReference type="Proteomes" id="UP000000322"/>
    </source>
</evidence>
<dbReference type="InterPro" id="IPR050194">
    <property type="entry name" value="Glycosyltransferase_grp1"/>
</dbReference>
<evidence type="ECO:0000256" key="2">
    <source>
        <dbReference type="ARBA" id="ARBA00022676"/>
    </source>
</evidence>